<name>A0A9X1YD31_9BURK</name>
<evidence type="ECO:0000256" key="1">
    <source>
        <dbReference type="SAM" id="SignalP"/>
    </source>
</evidence>
<proteinExistence type="predicted"/>
<reference evidence="2" key="1">
    <citation type="submission" date="2021-11" db="EMBL/GenBank/DDBJ databases">
        <title>BS-T2-15 a new species belonging to the Comamonadaceae family isolated from the soil of a French oak forest.</title>
        <authorList>
            <person name="Mieszkin S."/>
            <person name="Alain K."/>
        </authorList>
    </citation>
    <scope>NUCLEOTIDE SEQUENCE</scope>
    <source>
        <strain evidence="2">BS-T2-15</strain>
    </source>
</reference>
<dbReference type="Proteomes" id="UP001139353">
    <property type="component" value="Unassembled WGS sequence"/>
</dbReference>
<dbReference type="EMBL" id="JAJLJH010000001">
    <property type="protein sequence ID" value="MCK9684309.1"/>
    <property type="molecule type" value="Genomic_DNA"/>
</dbReference>
<feature type="chain" id="PRO_5040996167" evidence="1">
    <location>
        <begin position="24"/>
        <end position="376"/>
    </location>
</feature>
<dbReference type="AlphaFoldDB" id="A0A9X1YD31"/>
<keyword evidence="3" id="KW-1185">Reference proteome</keyword>
<gene>
    <name evidence="2" type="ORF">LPC04_01160</name>
</gene>
<dbReference type="PROSITE" id="PS51257">
    <property type="entry name" value="PROKAR_LIPOPROTEIN"/>
    <property type="match status" value="1"/>
</dbReference>
<comment type="caution">
    <text evidence="2">The sequence shown here is derived from an EMBL/GenBank/DDBJ whole genome shotgun (WGS) entry which is preliminary data.</text>
</comment>
<keyword evidence="1" id="KW-0732">Signal</keyword>
<organism evidence="2 3">
    <name type="scientific">Scleromatobacter humisilvae</name>
    <dbReference type="NCBI Taxonomy" id="2897159"/>
    <lineage>
        <taxon>Bacteria</taxon>
        <taxon>Pseudomonadati</taxon>
        <taxon>Pseudomonadota</taxon>
        <taxon>Betaproteobacteria</taxon>
        <taxon>Burkholderiales</taxon>
        <taxon>Sphaerotilaceae</taxon>
        <taxon>Scleromatobacter</taxon>
    </lineage>
</organism>
<protein>
    <submittedName>
        <fullName evidence="2">Transporter</fullName>
    </submittedName>
</protein>
<sequence length="376" mass="39461">MAFLNKNTALAIAALVACGSAAATEDYDLRYAPGYGAADMSAPFEGGWVFQAHAYVYSGNVRGTQTVNTDLTGAISAAIGSPLPPNSAGAHTVIRTNDQQNVNGVLARLSYMSATTFLGATIGGTALLPLINKGSEASVTNITTTLTGIAATLPAPNQAGLIGLVNAGAAQQGNALAAANSNKTWGPGDLEVSPILRWSTEATQTLFVMTVVAPTGDYNANRAANPSAGKFWTFRPAVQFSYIGDGWDVGTRVAYSYNSRNVETHYKSGAYMNWDLALMKSVSESTRVGLSAYAVDQLNKDTTNLTAAQFAAKDPAFQAREEGTLNEKGRIFGAGPEVAYIHGAGDYLLEGRVMKEFGDQTRPKGFTAIVSLSKPF</sequence>
<dbReference type="RefSeq" id="WP_275680343.1">
    <property type="nucleotide sequence ID" value="NZ_JAJLJH010000001.1"/>
</dbReference>
<feature type="signal peptide" evidence="1">
    <location>
        <begin position="1"/>
        <end position="23"/>
    </location>
</feature>
<dbReference type="Pfam" id="PF13557">
    <property type="entry name" value="Phenol_MetA_deg"/>
    <property type="match status" value="1"/>
</dbReference>
<evidence type="ECO:0000313" key="3">
    <source>
        <dbReference type="Proteomes" id="UP001139353"/>
    </source>
</evidence>
<evidence type="ECO:0000313" key="2">
    <source>
        <dbReference type="EMBL" id="MCK9684309.1"/>
    </source>
</evidence>
<dbReference type="InterPro" id="IPR025737">
    <property type="entry name" value="FApF"/>
</dbReference>
<accession>A0A9X1YD31</accession>